<dbReference type="Pfam" id="PF13595">
    <property type="entry name" value="DUF4138"/>
    <property type="match status" value="1"/>
</dbReference>
<dbReference type="Proteomes" id="UP000198942">
    <property type="component" value="Unassembled WGS sequence"/>
</dbReference>
<organism evidence="2 3">
    <name type="scientific">Mucilaginibacter gossypiicola</name>
    <dbReference type="NCBI Taxonomy" id="551995"/>
    <lineage>
        <taxon>Bacteria</taxon>
        <taxon>Pseudomonadati</taxon>
        <taxon>Bacteroidota</taxon>
        <taxon>Sphingobacteriia</taxon>
        <taxon>Sphingobacteriales</taxon>
        <taxon>Sphingobacteriaceae</taxon>
        <taxon>Mucilaginibacter</taxon>
    </lineage>
</organism>
<evidence type="ECO:0000313" key="3">
    <source>
        <dbReference type="Proteomes" id="UP000198942"/>
    </source>
</evidence>
<dbReference type="EMBL" id="FOCL01000003">
    <property type="protein sequence ID" value="SEN57410.1"/>
    <property type="molecule type" value="Genomic_DNA"/>
</dbReference>
<gene>
    <name evidence="2" type="ORF">SAMN05192574_103565</name>
</gene>
<proteinExistence type="predicted"/>
<feature type="signal peptide" evidence="1">
    <location>
        <begin position="1"/>
        <end position="22"/>
    </location>
</feature>
<reference evidence="3" key="1">
    <citation type="submission" date="2016-10" db="EMBL/GenBank/DDBJ databases">
        <authorList>
            <person name="Varghese N."/>
            <person name="Submissions S."/>
        </authorList>
    </citation>
    <scope>NUCLEOTIDE SEQUENCE [LARGE SCALE GENOMIC DNA]</scope>
    <source>
        <strain evidence="3">Gh-48</strain>
    </source>
</reference>
<dbReference type="RefSeq" id="WP_091210876.1">
    <property type="nucleotide sequence ID" value="NZ_FOCL01000003.1"/>
</dbReference>
<evidence type="ECO:0000313" key="2">
    <source>
        <dbReference type="EMBL" id="SEN57410.1"/>
    </source>
</evidence>
<dbReference type="AlphaFoldDB" id="A0A1H8HMH1"/>
<accession>A0A1H8HMH1</accession>
<dbReference type="STRING" id="551995.SAMN05192574_103565"/>
<keyword evidence="1" id="KW-0732">Signal</keyword>
<dbReference type="NCBIfam" id="TIGR03780">
    <property type="entry name" value="Bac_Flav_CT_N"/>
    <property type="match status" value="1"/>
</dbReference>
<keyword evidence="3" id="KW-1185">Reference proteome</keyword>
<protein>
    <submittedName>
        <fullName evidence="2">Bacteroides conjugative transposon TraN protein</fullName>
    </submittedName>
</protein>
<dbReference type="OrthoDB" id="1038500at2"/>
<sequence>MKKICVVWITGIILLISAFAKAQDNNVKKTEVIQPELLDVTFSKTVNIIYPYAIKSVDKGSKDLLVQVAKGVENILQVKAAVQGFSETTLTVITADGKLYSYVVSYSQSPSLLNIKVDQVPGIKSSDARFSITNDNEASIQDYGEQVALKKAFLKKGNENSAIKMVLSGIYIHNQQLYFQIALSNNSNIDYDIDQLRFYIRDQKKSKRTASQETELQPVQVTGNARIIRGSSEQTIVVTLPKFTIPDKKYLTLQLMEDNGGRNIELDIKNKLLIRARGL</sequence>
<dbReference type="InterPro" id="IPR022298">
    <property type="entry name" value="Conjug_transposon_TraN"/>
</dbReference>
<name>A0A1H8HMH1_9SPHI</name>
<evidence type="ECO:0000256" key="1">
    <source>
        <dbReference type="SAM" id="SignalP"/>
    </source>
</evidence>
<feature type="chain" id="PRO_5011445950" evidence="1">
    <location>
        <begin position="23"/>
        <end position="279"/>
    </location>
</feature>